<feature type="transmembrane region" description="Helical" evidence="6">
    <location>
        <begin position="343"/>
        <end position="362"/>
    </location>
</feature>
<evidence type="ECO:0000313" key="8">
    <source>
        <dbReference type="Proteomes" id="UP000295238"/>
    </source>
</evidence>
<dbReference type="EMBL" id="SMTL01000006">
    <property type="protein sequence ID" value="TDK31816.1"/>
    <property type="molecule type" value="Genomic_DNA"/>
</dbReference>
<feature type="transmembrane region" description="Helical" evidence="6">
    <location>
        <begin position="167"/>
        <end position="184"/>
    </location>
</feature>
<comment type="subcellular location">
    <subcellularLocation>
        <location evidence="1">Cell membrane</location>
        <topology evidence="1">Multi-pass membrane protein</topology>
    </subcellularLocation>
</comment>
<evidence type="ECO:0000256" key="1">
    <source>
        <dbReference type="ARBA" id="ARBA00004651"/>
    </source>
</evidence>
<protein>
    <submittedName>
        <fullName evidence="7">MFS transporter</fullName>
    </submittedName>
</protein>
<feature type="transmembrane region" description="Helical" evidence="6">
    <location>
        <begin position="283"/>
        <end position="301"/>
    </location>
</feature>
<evidence type="ECO:0000256" key="4">
    <source>
        <dbReference type="ARBA" id="ARBA00022989"/>
    </source>
</evidence>
<feature type="transmembrane region" description="Helical" evidence="6">
    <location>
        <begin position="39"/>
        <end position="59"/>
    </location>
</feature>
<dbReference type="InterPro" id="IPR036259">
    <property type="entry name" value="MFS_trans_sf"/>
</dbReference>
<proteinExistence type="predicted"/>
<evidence type="ECO:0000313" key="7">
    <source>
        <dbReference type="EMBL" id="TDK31816.1"/>
    </source>
</evidence>
<dbReference type="GO" id="GO:0005886">
    <property type="term" value="C:plasma membrane"/>
    <property type="evidence" value="ECO:0007669"/>
    <property type="project" value="UniProtKB-SubCell"/>
</dbReference>
<keyword evidence="8" id="KW-1185">Reference proteome</keyword>
<dbReference type="Gene3D" id="1.20.1250.20">
    <property type="entry name" value="MFS general substrate transporter like domains"/>
    <property type="match status" value="1"/>
</dbReference>
<name>A0A4R5UAI4_9HYPH</name>
<evidence type="ECO:0000256" key="3">
    <source>
        <dbReference type="ARBA" id="ARBA00022692"/>
    </source>
</evidence>
<comment type="caution">
    <text evidence="7">The sequence shown here is derived from an EMBL/GenBank/DDBJ whole genome shotgun (WGS) entry which is preliminary data.</text>
</comment>
<dbReference type="SUPFAM" id="SSF103473">
    <property type="entry name" value="MFS general substrate transporter"/>
    <property type="match status" value="1"/>
</dbReference>
<reference evidence="7 8" key="1">
    <citation type="submission" date="2019-03" db="EMBL/GenBank/DDBJ databases">
        <title>Rhizobium sp. nov., an bacterium isolated from biocrust in Mu Us Desert.</title>
        <authorList>
            <person name="Lixiong L."/>
        </authorList>
    </citation>
    <scope>NUCLEOTIDE SEQUENCE [LARGE SCALE GENOMIC DNA]</scope>
    <source>
        <strain evidence="7 8">SPY-1</strain>
    </source>
</reference>
<gene>
    <name evidence="7" type="ORF">E2F50_19330</name>
</gene>
<feature type="transmembrane region" description="Helical" evidence="6">
    <location>
        <begin position="216"/>
        <end position="237"/>
    </location>
</feature>
<keyword evidence="3 6" id="KW-0812">Transmembrane</keyword>
<dbReference type="RefSeq" id="WP_133317817.1">
    <property type="nucleotide sequence ID" value="NZ_SMTL01000006.1"/>
</dbReference>
<organism evidence="7 8">
    <name type="scientific">Rhizobium deserti</name>
    <dbReference type="NCBI Taxonomy" id="2547961"/>
    <lineage>
        <taxon>Bacteria</taxon>
        <taxon>Pseudomonadati</taxon>
        <taxon>Pseudomonadota</taxon>
        <taxon>Alphaproteobacteria</taxon>
        <taxon>Hyphomicrobiales</taxon>
        <taxon>Rhizobiaceae</taxon>
        <taxon>Rhizobium/Agrobacterium group</taxon>
        <taxon>Rhizobium</taxon>
    </lineage>
</organism>
<keyword evidence="4 6" id="KW-1133">Transmembrane helix</keyword>
<dbReference type="AlphaFoldDB" id="A0A4R5UAI4"/>
<dbReference type="PANTHER" id="PTHR23513">
    <property type="entry name" value="INTEGRAL MEMBRANE EFFLUX PROTEIN-RELATED"/>
    <property type="match status" value="1"/>
</dbReference>
<dbReference type="OrthoDB" id="8410684at2"/>
<dbReference type="GO" id="GO:0022857">
    <property type="term" value="F:transmembrane transporter activity"/>
    <property type="evidence" value="ECO:0007669"/>
    <property type="project" value="InterPro"/>
</dbReference>
<dbReference type="Proteomes" id="UP000295238">
    <property type="component" value="Unassembled WGS sequence"/>
</dbReference>
<dbReference type="PANTHER" id="PTHR23513:SF6">
    <property type="entry name" value="MAJOR FACILITATOR SUPERFAMILY ASSOCIATED DOMAIN-CONTAINING PROTEIN"/>
    <property type="match status" value="1"/>
</dbReference>
<evidence type="ECO:0000256" key="6">
    <source>
        <dbReference type="SAM" id="Phobius"/>
    </source>
</evidence>
<evidence type="ECO:0000256" key="2">
    <source>
        <dbReference type="ARBA" id="ARBA00022475"/>
    </source>
</evidence>
<keyword evidence="5 6" id="KW-0472">Membrane</keyword>
<dbReference type="Pfam" id="PF07690">
    <property type="entry name" value="MFS_1"/>
    <property type="match status" value="1"/>
</dbReference>
<feature type="transmembrane region" description="Helical" evidence="6">
    <location>
        <begin position="368"/>
        <end position="389"/>
    </location>
</feature>
<feature type="transmembrane region" description="Helical" evidence="6">
    <location>
        <begin position="249"/>
        <end position="271"/>
    </location>
</feature>
<sequence>MRTNEQKIAYAIFTILSFGLVGVGIVLPAWIAFQVGGSKLVGLVLLTSSLAGVLLAPLAGHLVDKHDRRTMSAVGQATRAAAMLLVGFADSSPALVGEILLILSGIGGAFGFSILSGSLGGLLQRLVPAEERASFSLRMSVAKQIGIGCGTGAAGLALFYLGSSPAAYMFSAISLVCISLLRALPASQPQSRGTASGGFLQSNLEALRYFLRNPECFAAVLFTGLSYSIIQVTNLLLPGFVINNLHGDSSLFGTLEMVAAIAGAASALLLSGRRVAERLRQRVSPILVISAVSLIAFSVSQTPTVALITYCASGMLWSVSRSMAGANFLIVIDNQMTGRSQGFSTLLSSVFGGMIYLVPITFPEAREADLYVGCGLAIIFCVLLVRFVAKPGRIAVE</sequence>
<evidence type="ECO:0000256" key="5">
    <source>
        <dbReference type="ARBA" id="ARBA00023136"/>
    </source>
</evidence>
<dbReference type="InterPro" id="IPR011701">
    <property type="entry name" value="MFS"/>
</dbReference>
<accession>A0A4R5UAI4</accession>
<keyword evidence="2" id="KW-1003">Cell membrane</keyword>
<feature type="transmembrane region" description="Helical" evidence="6">
    <location>
        <begin position="12"/>
        <end position="33"/>
    </location>
</feature>